<keyword evidence="2" id="KW-0812">Transmembrane</keyword>
<feature type="domain" description="WxL Interacting Protein peptidoglycan binding" evidence="4">
    <location>
        <begin position="53"/>
        <end position="170"/>
    </location>
</feature>
<organism evidence="6 7">
    <name type="scientific">Enterococcus larvae</name>
    <dbReference type="NCBI Taxonomy" id="2794352"/>
    <lineage>
        <taxon>Bacteria</taxon>
        <taxon>Bacillati</taxon>
        <taxon>Bacillota</taxon>
        <taxon>Bacilli</taxon>
        <taxon>Lactobacillales</taxon>
        <taxon>Enterococcaceae</taxon>
        <taxon>Enterococcus</taxon>
    </lineage>
</organism>
<evidence type="ECO:0000259" key="5">
    <source>
        <dbReference type="Pfam" id="PF11797"/>
    </source>
</evidence>
<feature type="transmembrane region" description="Helical" evidence="2">
    <location>
        <begin position="332"/>
        <end position="356"/>
    </location>
</feature>
<protein>
    <submittedName>
        <fullName evidence="6">DUF916 and DUF3324 domain-containing protein</fullName>
    </submittedName>
</protein>
<dbReference type="InterPro" id="IPR021759">
    <property type="entry name" value="WxLIP_HBD"/>
</dbReference>
<keyword evidence="2" id="KW-1133">Transmembrane helix</keyword>
<feature type="chain" id="PRO_5045245541" evidence="3">
    <location>
        <begin position="28"/>
        <end position="385"/>
    </location>
</feature>
<proteinExistence type="predicted"/>
<dbReference type="Pfam" id="PF11797">
    <property type="entry name" value="WxLIP_HBD"/>
    <property type="match status" value="1"/>
</dbReference>
<keyword evidence="7" id="KW-1185">Reference proteome</keyword>
<feature type="domain" description="WxL Interacting Protein host binding" evidence="5">
    <location>
        <begin position="184"/>
        <end position="319"/>
    </location>
</feature>
<keyword evidence="3" id="KW-0732">Signal</keyword>
<evidence type="ECO:0000313" key="6">
    <source>
        <dbReference type="EMBL" id="MBP1046985.1"/>
    </source>
</evidence>
<dbReference type="EMBL" id="JAEDXU010000006">
    <property type="protein sequence ID" value="MBP1046985.1"/>
    <property type="molecule type" value="Genomic_DNA"/>
</dbReference>
<name>A0ABS4CKI7_9ENTE</name>
<sequence length="385" mass="42172">MKKQTGINCLKIFLAVLFLLSVTTFTADEIAWGTAETESTENSGASTLSASGFTYTLNYPENQKDTNLGYYHLKMTPGQQQTIVIILSNPGSEAITVDLALNGAKTNKNGVIEYANSEIKNDASLAFAFEDLVTGPSEVELAAGETKQVELNIQMPETGYEGVIAGGIQLMKAGQTEDVDTSGGSTVINQYAYVVSILLQEGDAELTPDLQFNSAYAGQLNYRNSVYVDLSNIVAAYLNDLTIEAQVMKKDSSTVLYESKNTSMRMAPNSFMEFPISMNGEQMEAGNYTVHLLATSGELSWEWTEDFEITEEEAQKYNERDVGLTQETGINWQLIVIIVVGFITSVAVIFLIVTILRKRKKGKQKAGKSGKKRKSSKGNEAKKRL</sequence>
<feature type="region of interest" description="Disordered" evidence="1">
    <location>
        <begin position="360"/>
        <end position="385"/>
    </location>
</feature>
<dbReference type="RefSeq" id="WP_209557778.1">
    <property type="nucleotide sequence ID" value="NZ_JAEDXU010000006.1"/>
</dbReference>
<comment type="caution">
    <text evidence="6">The sequence shown here is derived from an EMBL/GenBank/DDBJ whole genome shotgun (WGS) entry which is preliminary data.</text>
</comment>
<gene>
    <name evidence="6" type="ORF">I6N96_11960</name>
</gene>
<feature type="compositionally biased region" description="Basic residues" evidence="1">
    <location>
        <begin position="360"/>
        <end position="376"/>
    </location>
</feature>
<evidence type="ECO:0000313" key="7">
    <source>
        <dbReference type="Proteomes" id="UP000673375"/>
    </source>
</evidence>
<evidence type="ECO:0000259" key="4">
    <source>
        <dbReference type="Pfam" id="PF06030"/>
    </source>
</evidence>
<keyword evidence="2" id="KW-0472">Membrane</keyword>
<reference evidence="6 7" key="1">
    <citation type="submission" date="2020-12" db="EMBL/GenBank/DDBJ databases">
        <title>Vagococcus allomyrinae sp. nov. and Enterococcus lavae sp. nov., isolated from the larvae of Allomyrina dichotoma.</title>
        <authorList>
            <person name="Lee S.D."/>
        </authorList>
    </citation>
    <scope>NUCLEOTIDE SEQUENCE [LARGE SCALE GENOMIC DNA]</scope>
    <source>
        <strain evidence="6 7">BWM-S5</strain>
    </source>
</reference>
<dbReference type="Pfam" id="PF06030">
    <property type="entry name" value="WxLIP_PGBD"/>
    <property type="match status" value="1"/>
</dbReference>
<feature type="signal peptide" evidence="3">
    <location>
        <begin position="1"/>
        <end position="27"/>
    </location>
</feature>
<accession>A0ABS4CKI7</accession>
<evidence type="ECO:0000256" key="1">
    <source>
        <dbReference type="SAM" id="MobiDB-lite"/>
    </source>
</evidence>
<evidence type="ECO:0000256" key="2">
    <source>
        <dbReference type="SAM" id="Phobius"/>
    </source>
</evidence>
<dbReference type="Proteomes" id="UP000673375">
    <property type="component" value="Unassembled WGS sequence"/>
</dbReference>
<evidence type="ECO:0000256" key="3">
    <source>
        <dbReference type="SAM" id="SignalP"/>
    </source>
</evidence>
<dbReference type="InterPro" id="IPR010317">
    <property type="entry name" value="WxLIP_PGBD"/>
</dbReference>